<keyword evidence="3" id="KW-0132">Cell division</keyword>
<reference evidence="13" key="1">
    <citation type="journal article" date="2019" name="Int. J. Syst. Evol. Microbiol.">
        <title>Halobacteriovorax valvorus sp. nov., a novel prokaryotic predator isolated from coastal seawater of China.</title>
        <authorList>
            <person name="Chen M.-X."/>
        </authorList>
    </citation>
    <scope>NUCLEOTIDE SEQUENCE [LARGE SCALE GENOMIC DNA]</scope>
    <source>
        <strain evidence="13">BL9</strain>
    </source>
</reference>
<dbReference type="Gene3D" id="1.10.150.130">
    <property type="match status" value="1"/>
</dbReference>
<evidence type="ECO:0000259" key="10">
    <source>
        <dbReference type="PROSITE" id="PS51898"/>
    </source>
</evidence>
<evidence type="ECO:0008006" key="14">
    <source>
        <dbReference type="Google" id="ProtNLM"/>
    </source>
</evidence>
<dbReference type="InterPro" id="IPR010998">
    <property type="entry name" value="Integrase_recombinase_N"/>
</dbReference>
<keyword evidence="4" id="KW-0159">Chromosome partition</keyword>
<keyword evidence="2" id="KW-0963">Cytoplasm</keyword>
<dbReference type="InterPro" id="IPR044068">
    <property type="entry name" value="CB"/>
</dbReference>
<evidence type="ECO:0000256" key="3">
    <source>
        <dbReference type="ARBA" id="ARBA00022618"/>
    </source>
</evidence>
<evidence type="ECO:0000313" key="12">
    <source>
        <dbReference type="EMBL" id="RZF20829.1"/>
    </source>
</evidence>
<dbReference type="Proteomes" id="UP000443582">
    <property type="component" value="Unassembled WGS sequence"/>
</dbReference>
<proteinExistence type="predicted"/>
<keyword evidence="6 9" id="KW-0238">DNA-binding</keyword>
<dbReference type="PANTHER" id="PTHR30349">
    <property type="entry name" value="PHAGE INTEGRASE-RELATED"/>
    <property type="match status" value="1"/>
</dbReference>
<dbReference type="Gene3D" id="1.10.443.10">
    <property type="entry name" value="Intergrase catalytic core"/>
    <property type="match status" value="1"/>
</dbReference>
<keyword evidence="5" id="KW-0229">DNA integration</keyword>
<dbReference type="EMBL" id="QDKL01000003">
    <property type="protein sequence ID" value="RZF20829.1"/>
    <property type="molecule type" value="Genomic_DNA"/>
</dbReference>
<keyword evidence="13" id="KW-1185">Reference proteome</keyword>
<evidence type="ECO:0000256" key="2">
    <source>
        <dbReference type="ARBA" id="ARBA00022490"/>
    </source>
</evidence>
<dbReference type="InterPro" id="IPR004107">
    <property type="entry name" value="Integrase_SAM-like_N"/>
</dbReference>
<keyword evidence="7" id="KW-0233">DNA recombination</keyword>
<evidence type="ECO:0000256" key="6">
    <source>
        <dbReference type="ARBA" id="ARBA00023125"/>
    </source>
</evidence>
<evidence type="ECO:0000256" key="7">
    <source>
        <dbReference type="ARBA" id="ARBA00023172"/>
    </source>
</evidence>
<accession>A0ABY0IH19</accession>
<dbReference type="Pfam" id="PF02899">
    <property type="entry name" value="Phage_int_SAM_1"/>
    <property type="match status" value="1"/>
</dbReference>
<sequence>MELTEVNKKKLDKWQDAFFKKIAAKGRSNNTLKNYRTDLACFNQYVTEHKKQTDIEKYSIPEIQEYGKYLEEKYKSDNSRRRRVQALRIFFDHLVEEGVFNVNPVRKIPTSPKFLDIPRPASFSHIKSLWHTLLNDQRNAQSDLEKLKAKRNGIIFATVYLGGLKVSELSKIKVASFSFRDEIKAIITHEKRDPYTVTFPSIFGRIFYEYVELLEKVKKAQGVSFDHLLFNANAHKILSGGLSARGMELLFEDWRSRLMIEITPKTLRQACVFTWLHDGVNDTTIKEWLGVSPAYSLKLYKEHMDSHFYNQQFIELALNEDKLI</sequence>
<dbReference type="InterPro" id="IPR011010">
    <property type="entry name" value="DNA_brk_join_enz"/>
</dbReference>
<evidence type="ECO:0000256" key="9">
    <source>
        <dbReference type="PROSITE-ProRule" id="PRU01248"/>
    </source>
</evidence>
<evidence type="ECO:0000256" key="8">
    <source>
        <dbReference type="ARBA" id="ARBA00023306"/>
    </source>
</evidence>
<gene>
    <name evidence="12" type="ORF">DAY19_12650</name>
</gene>
<dbReference type="SUPFAM" id="SSF56349">
    <property type="entry name" value="DNA breaking-rejoining enzymes"/>
    <property type="match status" value="1"/>
</dbReference>
<evidence type="ECO:0000259" key="11">
    <source>
        <dbReference type="PROSITE" id="PS51900"/>
    </source>
</evidence>
<dbReference type="RefSeq" id="WP_115363030.1">
    <property type="nucleotide sequence ID" value="NZ_QDKL01000003.1"/>
</dbReference>
<dbReference type="PANTHER" id="PTHR30349:SF77">
    <property type="entry name" value="TYROSINE RECOMBINASE XERC"/>
    <property type="match status" value="1"/>
</dbReference>
<dbReference type="PROSITE" id="PS51900">
    <property type="entry name" value="CB"/>
    <property type="match status" value="1"/>
</dbReference>
<comment type="subcellular location">
    <subcellularLocation>
        <location evidence="1">Cytoplasm</location>
    </subcellularLocation>
</comment>
<evidence type="ECO:0000256" key="4">
    <source>
        <dbReference type="ARBA" id="ARBA00022829"/>
    </source>
</evidence>
<protein>
    <recommendedName>
        <fullName evidence="14">Core-binding (CB) domain-containing protein</fullName>
    </recommendedName>
</protein>
<evidence type="ECO:0000256" key="5">
    <source>
        <dbReference type="ARBA" id="ARBA00022908"/>
    </source>
</evidence>
<feature type="domain" description="Core-binding (CB)" evidence="11">
    <location>
        <begin position="9"/>
        <end position="95"/>
    </location>
</feature>
<comment type="caution">
    <text evidence="12">The sequence shown here is derived from an EMBL/GenBank/DDBJ whole genome shotgun (WGS) entry which is preliminary data.</text>
</comment>
<evidence type="ECO:0000256" key="1">
    <source>
        <dbReference type="ARBA" id="ARBA00004496"/>
    </source>
</evidence>
<dbReference type="InterPro" id="IPR013762">
    <property type="entry name" value="Integrase-like_cat_sf"/>
</dbReference>
<evidence type="ECO:0000313" key="13">
    <source>
        <dbReference type="Proteomes" id="UP000443582"/>
    </source>
</evidence>
<dbReference type="PROSITE" id="PS51898">
    <property type="entry name" value="TYR_RECOMBINASE"/>
    <property type="match status" value="1"/>
</dbReference>
<name>A0ABY0IH19_9BACT</name>
<organism evidence="12 13">
    <name type="scientific">Halobacteriovorax vibrionivorans</name>
    <dbReference type="NCBI Taxonomy" id="2152716"/>
    <lineage>
        <taxon>Bacteria</taxon>
        <taxon>Pseudomonadati</taxon>
        <taxon>Bdellovibrionota</taxon>
        <taxon>Bacteriovoracia</taxon>
        <taxon>Bacteriovoracales</taxon>
        <taxon>Halobacteriovoraceae</taxon>
        <taxon>Halobacteriovorax</taxon>
    </lineage>
</organism>
<dbReference type="InterPro" id="IPR050090">
    <property type="entry name" value="Tyrosine_recombinase_XerCD"/>
</dbReference>
<feature type="domain" description="Tyr recombinase" evidence="10">
    <location>
        <begin position="116"/>
        <end position="318"/>
    </location>
</feature>
<dbReference type="InterPro" id="IPR002104">
    <property type="entry name" value="Integrase_catalytic"/>
</dbReference>
<keyword evidence="8" id="KW-0131">Cell cycle</keyword>